<keyword evidence="3" id="KW-1185">Reference proteome</keyword>
<feature type="compositionally biased region" description="Pro residues" evidence="1">
    <location>
        <begin position="189"/>
        <end position="202"/>
    </location>
</feature>
<reference evidence="2 3" key="1">
    <citation type="journal article" date="2024" name="J Genomics">
        <title>Draft genome sequencing and assembly of Favolaschia claudopus CIRM-BRFM 2984 isolated from oak limbs.</title>
        <authorList>
            <person name="Navarro D."/>
            <person name="Drula E."/>
            <person name="Chaduli D."/>
            <person name="Cazenave R."/>
            <person name="Ahrendt S."/>
            <person name="Wang J."/>
            <person name="Lipzen A."/>
            <person name="Daum C."/>
            <person name="Barry K."/>
            <person name="Grigoriev I.V."/>
            <person name="Favel A."/>
            <person name="Rosso M.N."/>
            <person name="Martin F."/>
        </authorList>
    </citation>
    <scope>NUCLEOTIDE SEQUENCE [LARGE SCALE GENOMIC DNA]</scope>
    <source>
        <strain evidence="2 3">CIRM-BRFM 2984</strain>
    </source>
</reference>
<sequence length="363" mass="40003">MSMSRVPPIWRNPPFLDSSSDLSPRSRPVTSVPPLFLHISCSTATQSAPAFPSFGVAPATDRPASLISIHVPYYLPRLFYVTTSFPFLPPSPWPYLTVPWLTLIPLRTLPTLCIFLFLALPSLFADSSSLTHCLPIRILVSPFHTSPTTSTSPVPPSVTVHRQSNYLTLFPPYPTRLSVMSPIHILLSRPPPPPPPPPPDISPIPAKHALSEHPDSSTSDVSLSTSPSSSVICSKAFGFSSIQPIFPPPTYLHVHGHPHRSISYTSLLPTSHAFPYSSILPASYPHLLALQYLYLRLPLSLPPHIFLLLTPILPPYLPNTHLHASTPYPSNNPRLQYPSSHESPRSPHPLHTLPSFIDPTTRK</sequence>
<evidence type="ECO:0000313" key="2">
    <source>
        <dbReference type="EMBL" id="KAK7051906.1"/>
    </source>
</evidence>
<dbReference type="EMBL" id="JAWWNJ010000007">
    <property type="protein sequence ID" value="KAK7051906.1"/>
    <property type="molecule type" value="Genomic_DNA"/>
</dbReference>
<feature type="region of interest" description="Disordered" evidence="1">
    <location>
        <begin position="188"/>
        <end position="223"/>
    </location>
</feature>
<feature type="region of interest" description="Disordered" evidence="1">
    <location>
        <begin position="324"/>
        <end position="363"/>
    </location>
</feature>
<organism evidence="2 3">
    <name type="scientific">Favolaschia claudopus</name>
    <dbReference type="NCBI Taxonomy" id="2862362"/>
    <lineage>
        <taxon>Eukaryota</taxon>
        <taxon>Fungi</taxon>
        <taxon>Dikarya</taxon>
        <taxon>Basidiomycota</taxon>
        <taxon>Agaricomycotina</taxon>
        <taxon>Agaricomycetes</taxon>
        <taxon>Agaricomycetidae</taxon>
        <taxon>Agaricales</taxon>
        <taxon>Marasmiineae</taxon>
        <taxon>Mycenaceae</taxon>
        <taxon>Favolaschia</taxon>
    </lineage>
</organism>
<protein>
    <submittedName>
        <fullName evidence="2">Uncharacterized protein</fullName>
    </submittedName>
</protein>
<evidence type="ECO:0000313" key="3">
    <source>
        <dbReference type="Proteomes" id="UP001362999"/>
    </source>
</evidence>
<accession>A0AAW0DK31</accession>
<proteinExistence type="predicted"/>
<gene>
    <name evidence="2" type="ORF">R3P38DRAFT_2857654</name>
</gene>
<comment type="caution">
    <text evidence="2">The sequence shown here is derived from an EMBL/GenBank/DDBJ whole genome shotgun (WGS) entry which is preliminary data.</text>
</comment>
<dbReference type="Proteomes" id="UP001362999">
    <property type="component" value="Unassembled WGS sequence"/>
</dbReference>
<dbReference type="AlphaFoldDB" id="A0AAW0DK31"/>
<name>A0AAW0DK31_9AGAR</name>
<evidence type="ECO:0000256" key="1">
    <source>
        <dbReference type="SAM" id="MobiDB-lite"/>
    </source>
</evidence>